<name>A0A3M3ZK41_9PSED</name>
<organism evidence="2 3">
    <name type="scientific">Pseudomonas syringae pv. persicae</name>
    <dbReference type="NCBI Taxonomy" id="237306"/>
    <lineage>
        <taxon>Bacteria</taxon>
        <taxon>Pseudomonadati</taxon>
        <taxon>Pseudomonadota</taxon>
        <taxon>Gammaproteobacteria</taxon>
        <taxon>Pseudomonadales</taxon>
        <taxon>Pseudomonadaceae</taxon>
        <taxon>Pseudomonas</taxon>
    </lineage>
</organism>
<dbReference type="Gene3D" id="2.30.29.30">
    <property type="entry name" value="Pleckstrin-homology domain (PH domain)/Phosphotyrosine-binding domain (PTB)"/>
    <property type="match status" value="1"/>
</dbReference>
<protein>
    <recommendedName>
        <fullName evidence="1">YokE-like PH domain-containing protein</fullName>
    </recommendedName>
</protein>
<evidence type="ECO:0000259" key="1">
    <source>
        <dbReference type="Pfam" id="PF14470"/>
    </source>
</evidence>
<dbReference type="Proteomes" id="UP000281604">
    <property type="component" value="Unassembled WGS sequence"/>
</dbReference>
<comment type="caution">
    <text evidence="2">The sequence shown here is derived from an EMBL/GenBank/DDBJ whole genome shotgun (WGS) entry which is preliminary data.</text>
</comment>
<dbReference type="Pfam" id="PF14470">
    <property type="entry name" value="bPH_3"/>
    <property type="match status" value="1"/>
</dbReference>
<evidence type="ECO:0000313" key="3">
    <source>
        <dbReference type="Proteomes" id="UP000281604"/>
    </source>
</evidence>
<dbReference type="InterPro" id="IPR039519">
    <property type="entry name" value="YokE-like_PH"/>
</dbReference>
<dbReference type="InterPro" id="IPR011993">
    <property type="entry name" value="PH-like_dom_sf"/>
</dbReference>
<dbReference type="AlphaFoldDB" id="A0A3M3ZK41"/>
<evidence type="ECO:0000313" key="2">
    <source>
        <dbReference type="EMBL" id="RMO94475.1"/>
    </source>
</evidence>
<feature type="domain" description="YokE-like PH" evidence="1">
    <location>
        <begin position="35"/>
        <end position="114"/>
    </location>
</feature>
<sequence>MSKESKHVMKFRGKHLQSGEQVVAWGDGYIGEMMGKGKNTQQNGSMIVTTARAIFYRAGFFGEVNETIPLKAITSIERKSFMGHRSIRLHTSHDSLEFKSFKKEQDQILVDAIESGRSVTHPLPTSSQVEGFNIMDALTRLAELKSAGHLTEKEFSSKKTELLSRL</sequence>
<proteinExistence type="predicted"/>
<gene>
    <name evidence="2" type="ORF">ALQ30_101463</name>
</gene>
<reference evidence="2 3" key="1">
    <citation type="submission" date="2018-08" db="EMBL/GenBank/DDBJ databases">
        <title>Recombination of ecologically and evolutionarily significant loci maintains genetic cohesion in the Pseudomonas syringae species complex.</title>
        <authorList>
            <person name="Dillon M."/>
            <person name="Thakur S."/>
            <person name="Almeida R.N.D."/>
            <person name="Weir B.S."/>
            <person name="Guttman D.S."/>
        </authorList>
    </citation>
    <scope>NUCLEOTIDE SEQUENCE [LARGE SCALE GENOMIC DNA]</scope>
    <source>
        <strain evidence="2 3">ICMP 3706</strain>
    </source>
</reference>
<accession>A0A3M3ZK41</accession>
<dbReference type="RefSeq" id="WP_054068339.1">
    <property type="nucleotide sequence ID" value="NZ_RBQE01000625.1"/>
</dbReference>
<dbReference type="EMBL" id="RBQE01000625">
    <property type="protein sequence ID" value="RMO94475.1"/>
    <property type="molecule type" value="Genomic_DNA"/>
</dbReference>